<keyword evidence="2 4" id="KW-0378">Hydrolase</keyword>
<dbReference type="PANTHER" id="PTHR43540:SF6">
    <property type="entry name" value="ISOCHORISMATASE-LIKE DOMAIN-CONTAINING PROTEIN"/>
    <property type="match status" value="1"/>
</dbReference>
<organism evidence="4 5">
    <name type="scientific">Clostridium scindens (strain JCM 10418 / VPI 12708)</name>
    <dbReference type="NCBI Taxonomy" id="29347"/>
    <lineage>
        <taxon>Bacteria</taxon>
        <taxon>Bacillati</taxon>
        <taxon>Bacillota</taxon>
        <taxon>Clostridia</taxon>
        <taxon>Lachnospirales</taxon>
        <taxon>Lachnospiraceae</taxon>
    </lineage>
</organism>
<reference evidence="4 5" key="1">
    <citation type="submission" date="2019-08" db="EMBL/GenBank/DDBJ databases">
        <title>In-depth cultivation of the pig gut microbiome towards novel bacterial diversity and tailored functional studies.</title>
        <authorList>
            <person name="Wylensek D."/>
            <person name="Hitch T.C.A."/>
            <person name="Clavel T."/>
        </authorList>
    </citation>
    <scope>NUCLEOTIDE SEQUENCE [LARGE SCALE GENOMIC DNA]</scope>
    <source>
        <strain evidence="4 5">BL-389-WT-3D</strain>
    </source>
</reference>
<dbReference type="Gene3D" id="3.40.50.850">
    <property type="entry name" value="Isochorismatase-like"/>
    <property type="match status" value="1"/>
</dbReference>
<dbReference type="RefSeq" id="WP_004606647.1">
    <property type="nucleotide sequence ID" value="NZ_AP024846.1"/>
</dbReference>
<dbReference type="InterPro" id="IPR050272">
    <property type="entry name" value="Isochorismatase-like_hydrls"/>
</dbReference>
<evidence type="ECO:0000259" key="3">
    <source>
        <dbReference type="Pfam" id="PF00857"/>
    </source>
</evidence>
<dbReference type="CDD" id="cd00431">
    <property type="entry name" value="cysteine_hydrolases"/>
    <property type="match status" value="1"/>
</dbReference>
<protein>
    <submittedName>
        <fullName evidence="4">Cysteine hydrolase</fullName>
    </submittedName>
</protein>
<evidence type="ECO:0000313" key="5">
    <source>
        <dbReference type="Proteomes" id="UP000462363"/>
    </source>
</evidence>
<evidence type="ECO:0000256" key="1">
    <source>
        <dbReference type="ARBA" id="ARBA00006336"/>
    </source>
</evidence>
<comment type="similarity">
    <text evidence="1">Belongs to the isochorismatase family.</text>
</comment>
<gene>
    <name evidence="4" type="ORF">FYJ37_08225</name>
</gene>
<comment type="caution">
    <text evidence="4">The sequence shown here is derived from an EMBL/GenBank/DDBJ whole genome shotgun (WGS) entry which is preliminary data.</text>
</comment>
<dbReference type="GeneID" id="62697463"/>
<dbReference type="AlphaFoldDB" id="A0A844FBJ1"/>
<feature type="domain" description="Isochorismatase-like" evidence="3">
    <location>
        <begin position="3"/>
        <end position="176"/>
    </location>
</feature>
<dbReference type="Pfam" id="PF00857">
    <property type="entry name" value="Isochorismatase"/>
    <property type="match status" value="1"/>
</dbReference>
<accession>A0A844FBJ1</accession>
<proteinExistence type="inferred from homology"/>
<name>A0A844FBJ1_CLOSV</name>
<dbReference type="PANTHER" id="PTHR43540">
    <property type="entry name" value="PEROXYUREIDOACRYLATE/UREIDOACRYLATE AMIDOHYDROLASE-RELATED"/>
    <property type="match status" value="1"/>
</dbReference>
<dbReference type="InterPro" id="IPR000868">
    <property type="entry name" value="Isochorismatase-like_dom"/>
</dbReference>
<dbReference type="InterPro" id="IPR036380">
    <property type="entry name" value="Isochorismatase-like_sf"/>
</dbReference>
<dbReference type="GO" id="GO:0016787">
    <property type="term" value="F:hydrolase activity"/>
    <property type="evidence" value="ECO:0007669"/>
    <property type="project" value="UniProtKB-KW"/>
</dbReference>
<dbReference type="EMBL" id="VUMB01000014">
    <property type="protein sequence ID" value="MSS40335.1"/>
    <property type="molecule type" value="Genomic_DNA"/>
</dbReference>
<evidence type="ECO:0000256" key="2">
    <source>
        <dbReference type="ARBA" id="ARBA00022801"/>
    </source>
</evidence>
<dbReference type="SUPFAM" id="SSF52499">
    <property type="entry name" value="Isochorismatase-like hydrolases"/>
    <property type="match status" value="1"/>
</dbReference>
<dbReference type="Proteomes" id="UP000462363">
    <property type="component" value="Unassembled WGS sequence"/>
</dbReference>
<sequence length="179" mass="19652">MDILVVVDMQNDFIDGALGTKEAVAIVPKVVEKIKGFKGRILYTRDTHSEKYLDTQEGRNLPVPHCIKGTKGWELHPEIEAEREEMPIDKRTFGSDALGPLLRAQDQDLKAKGETGIESITFVGLCTDICVISNAMIVKAFLPEVPVIVDAACCAGVTKESHENALKAMQMCQIKVLEA</sequence>
<evidence type="ECO:0000313" key="4">
    <source>
        <dbReference type="EMBL" id="MSS40335.1"/>
    </source>
</evidence>